<reference evidence="3 4" key="1">
    <citation type="submission" date="2014-03" db="EMBL/GenBank/DDBJ databases">
        <title>Genome sequence of Bordetella hinzii.</title>
        <authorList>
            <person name="Register K."/>
            <person name="Harvill E."/>
            <person name="Goodfield L.L."/>
            <person name="Ivanov Y.V."/>
            <person name="Meyer J.A."/>
            <person name="Muse S.J."/>
            <person name="Jacobs N."/>
            <person name="Bendor L."/>
            <person name="Smallridge W.E."/>
            <person name="Brinkac L.M."/>
            <person name="Sanka R."/>
            <person name="Kim M."/>
            <person name="Losada L."/>
        </authorList>
    </citation>
    <scope>NUCLEOTIDE SEQUENCE [LARGE SCALE GENOMIC DNA]</scope>
    <source>
        <strain evidence="3 4">OH87 BAL007II</strain>
    </source>
</reference>
<feature type="chain" id="PRO_5045595845" evidence="2">
    <location>
        <begin position="26"/>
        <end position="204"/>
    </location>
</feature>
<keyword evidence="4" id="KW-1185">Reference proteome</keyword>
<gene>
    <name evidence="3" type="ORF">L544_0959</name>
</gene>
<proteinExistence type="predicted"/>
<feature type="signal peptide" evidence="2">
    <location>
        <begin position="1"/>
        <end position="25"/>
    </location>
</feature>
<evidence type="ECO:0000313" key="4">
    <source>
        <dbReference type="Proteomes" id="UP000025748"/>
    </source>
</evidence>
<feature type="coiled-coil region" evidence="1">
    <location>
        <begin position="29"/>
        <end position="84"/>
    </location>
</feature>
<organism evidence="3 4">
    <name type="scientific">Bordetella hinzii OH87 BAL007II</name>
    <dbReference type="NCBI Taxonomy" id="1331262"/>
    <lineage>
        <taxon>Bacteria</taxon>
        <taxon>Pseudomonadati</taxon>
        <taxon>Pseudomonadota</taxon>
        <taxon>Betaproteobacteria</taxon>
        <taxon>Burkholderiales</taxon>
        <taxon>Alcaligenaceae</taxon>
        <taxon>Bordetella</taxon>
    </lineage>
</organism>
<accession>A0ABR4R3N1</accession>
<name>A0ABR4R3N1_9BORD</name>
<comment type="caution">
    <text evidence="3">The sequence shown here is derived from an EMBL/GenBank/DDBJ whole genome shotgun (WGS) entry which is preliminary data.</text>
</comment>
<evidence type="ECO:0000313" key="3">
    <source>
        <dbReference type="EMBL" id="KCB25043.1"/>
    </source>
</evidence>
<keyword evidence="2" id="KW-0732">Signal</keyword>
<protein>
    <submittedName>
        <fullName evidence="3">N-acetyltransferase YedL</fullName>
    </submittedName>
</protein>
<evidence type="ECO:0000256" key="1">
    <source>
        <dbReference type="SAM" id="Coils"/>
    </source>
</evidence>
<evidence type="ECO:0000256" key="2">
    <source>
        <dbReference type="SAM" id="SignalP"/>
    </source>
</evidence>
<dbReference type="Proteomes" id="UP000025748">
    <property type="component" value="Unassembled WGS sequence"/>
</dbReference>
<dbReference type="RefSeq" id="WP_032962311.1">
    <property type="nucleotide sequence ID" value="NZ_JHEM01000010.1"/>
</dbReference>
<dbReference type="EMBL" id="JHEM01000010">
    <property type="protein sequence ID" value="KCB25043.1"/>
    <property type="molecule type" value="Genomic_DNA"/>
</dbReference>
<sequence>MKITSHPMRAAMLVLIAGLAAPASAQSMEERLRAQLRTTTQQLQQLQSQQAQTNAARAAAEAQRDTAQKEVQRLGALLEDTRRAQGALAERQASAEARLAAAHAQAGKQRAAYDELLALARAEGQAATRSLAERDSQLKACVGRNEALYAAGKEILSAYESFSTGDLLALRQPFSQQARVAFDEGAQALGDKLYDGRYQAGPAR</sequence>
<keyword evidence="1" id="KW-0175">Coiled coil</keyword>